<evidence type="ECO:0000313" key="2">
    <source>
        <dbReference type="EMBL" id="OBA28959.1"/>
    </source>
</evidence>
<proteinExistence type="predicted"/>
<dbReference type="OrthoDB" id="3972287at2759"/>
<dbReference type="AlphaFoldDB" id="A0A1B7TJQ5"/>
<organism evidence="2 3">
    <name type="scientific">Hanseniaspora valbyensis NRRL Y-1626</name>
    <dbReference type="NCBI Taxonomy" id="766949"/>
    <lineage>
        <taxon>Eukaryota</taxon>
        <taxon>Fungi</taxon>
        <taxon>Dikarya</taxon>
        <taxon>Ascomycota</taxon>
        <taxon>Saccharomycotina</taxon>
        <taxon>Saccharomycetes</taxon>
        <taxon>Saccharomycodales</taxon>
        <taxon>Saccharomycodaceae</taxon>
        <taxon>Hanseniaspora</taxon>
    </lineage>
</organism>
<comment type="caution">
    <text evidence="2">The sequence shown here is derived from an EMBL/GenBank/DDBJ whole genome shotgun (WGS) entry which is preliminary data.</text>
</comment>
<gene>
    <name evidence="2" type="ORF">HANVADRAFT_50913</name>
</gene>
<reference evidence="3" key="1">
    <citation type="journal article" date="2016" name="Proc. Natl. Acad. Sci. U.S.A.">
        <title>Comparative genomics of biotechnologically important yeasts.</title>
        <authorList>
            <person name="Riley R."/>
            <person name="Haridas S."/>
            <person name="Wolfe K.H."/>
            <person name="Lopes M.R."/>
            <person name="Hittinger C.T."/>
            <person name="Goeker M."/>
            <person name="Salamov A.A."/>
            <person name="Wisecaver J.H."/>
            <person name="Long T.M."/>
            <person name="Calvey C.H."/>
            <person name="Aerts A.L."/>
            <person name="Barry K.W."/>
            <person name="Choi C."/>
            <person name="Clum A."/>
            <person name="Coughlan A.Y."/>
            <person name="Deshpande S."/>
            <person name="Douglass A.P."/>
            <person name="Hanson S.J."/>
            <person name="Klenk H.-P."/>
            <person name="LaButti K.M."/>
            <person name="Lapidus A."/>
            <person name="Lindquist E.A."/>
            <person name="Lipzen A.M."/>
            <person name="Meier-Kolthoff J.P."/>
            <person name="Ohm R.A."/>
            <person name="Otillar R.P."/>
            <person name="Pangilinan J.L."/>
            <person name="Peng Y."/>
            <person name="Rokas A."/>
            <person name="Rosa C.A."/>
            <person name="Scheuner C."/>
            <person name="Sibirny A.A."/>
            <person name="Slot J.C."/>
            <person name="Stielow J.B."/>
            <person name="Sun H."/>
            <person name="Kurtzman C.P."/>
            <person name="Blackwell M."/>
            <person name="Grigoriev I.V."/>
            <person name="Jeffries T.W."/>
        </authorList>
    </citation>
    <scope>NUCLEOTIDE SEQUENCE [LARGE SCALE GENOMIC DNA]</scope>
    <source>
        <strain evidence="3">NRRL Y-1626</strain>
    </source>
</reference>
<sequence length="470" mass="54368">MTFSNSKIVISLLPNELTIGFIVNGNKQFINTVPLVYTFNTNAKEQLIFGLIDTLLLETSGNNYETYQILNNKFDVIVEDTIFEQFIDYLYRDVLKIDNWKGTDIVSSQPVLVFQHNVKEGNMSSFANKFRKLVFESGSKIPVYQIDTDMITSMYYSNNASLEKTNMVINLQETFSKINVYNSGVEIYNLQSAISGSYLNYQLIEKGVVSTNEDADSSTKQWQDNYSWLTRCRGFMLNFVPLEDGANDLDTLKQYYNSKGEPFLFYKDQKNSLKIDLIDLEKIKKEYLYEGFNTAISVKSLIDEAIDHSLPLRIQLFNKQETSNKKESEGKEKQQQQEKEEGKEMEIEIEKGNEQSTLVTENNKANFVNHLKQEYSKKEKSYSYKIVNNTDPQNKASINKIIVRVGANLTIIPFFFQVIRQLLKEKLFQHGYNVSDYEVVIDEDFNSWEVVTKFSINCNDKEVLLALNKN</sequence>
<keyword evidence="3" id="KW-1185">Reference proteome</keyword>
<feature type="compositionally biased region" description="Basic and acidic residues" evidence="1">
    <location>
        <begin position="322"/>
        <end position="345"/>
    </location>
</feature>
<evidence type="ECO:0000313" key="3">
    <source>
        <dbReference type="Proteomes" id="UP000092321"/>
    </source>
</evidence>
<protein>
    <submittedName>
        <fullName evidence="2">Uncharacterized protein</fullName>
    </submittedName>
</protein>
<feature type="region of interest" description="Disordered" evidence="1">
    <location>
        <begin position="321"/>
        <end position="345"/>
    </location>
</feature>
<evidence type="ECO:0000256" key="1">
    <source>
        <dbReference type="SAM" id="MobiDB-lite"/>
    </source>
</evidence>
<dbReference type="EMBL" id="LXPE01000001">
    <property type="protein sequence ID" value="OBA28959.1"/>
    <property type="molecule type" value="Genomic_DNA"/>
</dbReference>
<name>A0A1B7TJQ5_9ASCO</name>
<dbReference type="Proteomes" id="UP000092321">
    <property type="component" value="Unassembled WGS sequence"/>
</dbReference>
<accession>A0A1B7TJQ5</accession>